<protein>
    <submittedName>
        <fullName evidence="1">Uncharacterized protein</fullName>
    </submittedName>
</protein>
<dbReference type="RefSeq" id="WP_013775921.1">
    <property type="nucleotide sequence ID" value="NC_015518.1"/>
</dbReference>
<evidence type="ECO:0000313" key="1">
    <source>
        <dbReference type="EMBL" id="PVU75667.1"/>
    </source>
</evidence>
<organism evidence="1 2">
    <name type="scientific">Acidianus hospitalis</name>
    <dbReference type="NCBI Taxonomy" id="563177"/>
    <lineage>
        <taxon>Archaea</taxon>
        <taxon>Thermoproteota</taxon>
        <taxon>Thermoprotei</taxon>
        <taxon>Sulfolobales</taxon>
        <taxon>Sulfolobaceae</taxon>
        <taxon>Acidianus</taxon>
    </lineage>
</organism>
<sequence>MRLSEIVTKFKLSEESEIEVKDNIEFEEIDVDIGTRVLLTNGKRRRIADLGILSIIYRNCSKEFVKDYLDLSHSLEYIHDKYGVYTELEYLAINCESFVKDKDVLATIKELKAYILSRENKQHGF</sequence>
<dbReference type="OMA" id="EYLAINC"/>
<evidence type="ECO:0000313" key="2">
    <source>
        <dbReference type="Proteomes" id="UP000245638"/>
    </source>
</evidence>
<reference evidence="1 2" key="1">
    <citation type="journal article" date="2015" name="Appl. Environ. Microbiol.">
        <title>Nanoarchaeota, Their Sulfolobales Host, and Nanoarchaeota Virus Distribution across Yellowstone National Park Hot Springs.</title>
        <authorList>
            <person name="Munson-McGee J.H."/>
            <person name="Field E.K."/>
            <person name="Bateson M."/>
            <person name="Rooney C."/>
            <person name="Stepanauskas R."/>
            <person name="Young M.J."/>
        </authorList>
    </citation>
    <scope>NUCLEOTIDE SEQUENCE [LARGE SCALE GENOMIC DNA]</scope>
    <source>
        <strain evidence="1">SCGC AC-742_N10</strain>
    </source>
</reference>
<dbReference type="AlphaFoldDB" id="A0A2T9X6E3"/>
<name>A0A2T9X6E3_9CREN</name>
<accession>A0A2T9X6E3</accession>
<gene>
    <name evidence="1" type="ORF">DDW13_04640</name>
</gene>
<comment type="caution">
    <text evidence="1">The sequence shown here is derived from an EMBL/GenBank/DDBJ whole genome shotgun (WGS) entry which is preliminary data.</text>
</comment>
<proteinExistence type="predicted"/>
<dbReference type="Proteomes" id="UP000245638">
    <property type="component" value="Unassembled WGS sequence"/>
</dbReference>
<dbReference type="EMBL" id="QEFD01000134">
    <property type="protein sequence ID" value="PVU75667.1"/>
    <property type="molecule type" value="Genomic_DNA"/>
</dbReference>